<dbReference type="InterPro" id="IPR034660">
    <property type="entry name" value="DinB/YfiT-like"/>
</dbReference>
<reference evidence="2" key="1">
    <citation type="journal article" date="2019" name="Int. J. Syst. Evol. Microbiol.">
        <title>The Global Catalogue of Microorganisms (GCM) 10K type strain sequencing project: providing services to taxonomists for standard genome sequencing and annotation.</title>
        <authorList>
            <consortium name="The Broad Institute Genomics Platform"/>
            <consortium name="The Broad Institute Genome Sequencing Center for Infectious Disease"/>
            <person name="Wu L."/>
            <person name="Ma J."/>
        </authorList>
    </citation>
    <scope>NUCLEOTIDE SEQUENCE [LARGE SCALE GENOMIC DNA]</scope>
    <source>
        <strain evidence="2">KCTC 42423</strain>
    </source>
</reference>
<dbReference type="Pfam" id="PF07609">
    <property type="entry name" value="DUF1572"/>
    <property type="match status" value="1"/>
</dbReference>
<organism evidence="1 2">
    <name type="scientific">Aquimarina hainanensis</name>
    <dbReference type="NCBI Taxonomy" id="1578017"/>
    <lineage>
        <taxon>Bacteria</taxon>
        <taxon>Pseudomonadati</taxon>
        <taxon>Bacteroidota</taxon>
        <taxon>Flavobacteriia</taxon>
        <taxon>Flavobacteriales</taxon>
        <taxon>Flavobacteriaceae</taxon>
        <taxon>Aquimarina</taxon>
    </lineage>
</organism>
<evidence type="ECO:0000313" key="2">
    <source>
        <dbReference type="Proteomes" id="UP001597459"/>
    </source>
</evidence>
<dbReference type="SUPFAM" id="SSF109854">
    <property type="entry name" value="DinB/YfiT-like putative metalloenzymes"/>
    <property type="match status" value="1"/>
</dbReference>
<dbReference type="InterPro" id="IPR011466">
    <property type="entry name" value="DUF1572"/>
</dbReference>
<keyword evidence="2" id="KW-1185">Reference proteome</keyword>
<dbReference type="Proteomes" id="UP001597459">
    <property type="component" value="Unassembled WGS sequence"/>
</dbReference>
<dbReference type="RefSeq" id="WP_176029641.1">
    <property type="nucleotide sequence ID" value="NZ_JBHSJV010000001.1"/>
</dbReference>
<proteinExistence type="predicted"/>
<comment type="caution">
    <text evidence="1">The sequence shown here is derived from an EMBL/GenBank/DDBJ whole genome shotgun (WGS) entry which is preliminary data.</text>
</comment>
<sequence>MVEEYLENIKKQFRSYKEVADKTILQLTEKDLYWKYNEESNDIACIILHMSENMLSRWTDFFESDGEKEWRDREREFSSQHLHYSELIERWEKGWDCLFNALNSINKTNFHTPIVIRNKKVKLIESITRQIAHYPYHIGQIAFIGKMILNEKWHSPSIPKGKSDEYIKLEFEQNAKQNKL</sequence>
<protein>
    <submittedName>
        <fullName evidence="1">DUF1572 family protein</fullName>
    </submittedName>
</protein>
<evidence type="ECO:0000313" key="1">
    <source>
        <dbReference type="EMBL" id="MFD2590138.1"/>
    </source>
</evidence>
<name>A0ABW5N7H2_9FLAO</name>
<dbReference type="Gene3D" id="1.20.120.450">
    <property type="entry name" value="dinb family like domain"/>
    <property type="match status" value="1"/>
</dbReference>
<accession>A0ABW5N7H2</accession>
<dbReference type="EMBL" id="JBHULX010000003">
    <property type="protein sequence ID" value="MFD2590138.1"/>
    <property type="molecule type" value="Genomic_DNA"/>
</dbReference>
<gene>
    <name evidence="1" type="ORF">ACFSTE_04800</name>
</gene>